<dbReference type="InterPro" id="IPR001296">
    <property type="entry name" value="Glyco_trans_1"/>
</dbReference>
<dbReference type="AlphaFoldDB" id="A0A841NHQ4"/>
<protein>
    <submittedName>
        <fullName evidence="3">Glycosyltransferase involved in cell wall biosynthesis</fullName>
    </submittedName>
</protein>
<dbReference type="Gene3D" id="3.40.50.2000">
    <property type="entry name" value="Glycogen Phosphorylase B"/>
    <property type="match status" value="2"/>
</dbReference>
<dbReference type="GO" id="GO:0016757">
    <property type="term" value="F:glycosyltransferase activity"/>
    <property type="evidence" value="ECO:0007669"/>
    <property type="project" value="InterPro"/>
</dbReference>
<accession>A0A841NHQ4</accession>
<evidence type="ECO:0000313" key="3">
    <source>
        <dbReference type="EMBL" id="MBB6370355.1"/>
    </source>
</evidence>
<dbReference type="Pfam" id="PF00534">
    <property type="entry name" value="Glycos_transf_1"/>
    <property type="match status" value="1"/>
</dbReference>
<dbReference type="Proteomes" id="UP000589738">
    <property type="component" value="Unassembled WGS sequence"/>
</dbReference>
<evidence type="ECO:0000259" key="1">
    <source>
        <dbReference type="Pfam" id="PF00534"/>
    </source>
</evidence>
<sequence>MKLIRTSTIPLSLNVLLKGQLKFLNGFYEVVGIASKGHLLDEVEQREGIKTIEVNMERGISPLKDLTSLYQLYKILKIEKPLIVHSITPKAGLLTMLAGKIAGVPIRMHTFTGLIFPTRKGAVQKLLISMDQLLCWAATHVYPEGEGVKKDLMQYRITSKSLKVIGNGNVNGIDLTYFSHGQITAEQRQLLKQELNIKDTHFVFVFVGRLVGDKGINELVKAFSFLNKTGSTQYRPKLLLVGPLEQELDPLEQNTLEEIKNNPDIISVGFQKDVRPYFAIADALVFPSYREGFPNVVMQAGAMGLPSIVSNINGCNEIIVENRNGVIVPAKNSEKLKEAMIRMISDVDYYHQLKMNARPMIQSRYEQSVVWDALLSEYNKLLKERKYRV</sequence>
<keyword evidence="3" id="KW-0808">Transferase</keyword>
<dbReference type="CDD" id="cd03808">
    <property type="entry name" value="GT4_CapM-like"/>
    <property type="match status" value="1"/>
</dbReference>
<dbReference type="EMBL" id="JACHLC010000001">
    <property type="protein sequence ID" value="MBB6370355.1"/>
    <property type="molecule type" value="Genomic_DNA"/>
</dbReference>
<feature type="domain" description="Glycosyl transferase family 1" evidence="1">
    <location>
        <begin position="188"/>
        <end position="358"/>
    </location>
</feature>
<gene>
    <name evidence="3" type="ORF">HNP36_001408</name>
</gene>
<dbReference type="RefSeq" id="WP_184159050.1">
    <property type="nucleotide sequence ID" value="NZ_JACHLC010000001.1"/>
</dbReference>
<feature type="domain" description="Glycosyltransferase subfamily 4-like N-terminal" evidence="2">
    <location>
        <begin position="29"/>
        <end position="118"/>
    </location>
</feature>
<dbReference type="PANTHER" id="PTHR12526">
    <property type="entry name" value="GLYCOSYLTRANSFERASE"/>
    <property type="match status" value="1"/>
</dbReference>
<dbReference type="Pfam" id="PF13477">
    <property type="entry name" value="Glyco_trans_4_2"/>
    <property type="match status" value="1"/>
</dbReference>
<proteinExistence type="predicted"/>
<dbReference type="PANTHER" id="PTHR12526:SF630">
    <property type="entry name" value="GLYCOSYLTRANSFERASE"/>
    <property type="match status" value="1"/>
</dbReference>
<evidence type="ECO:0000313" key="4">
    <source>
        <dbReference type="Proteomes" id="UP000589738"/>
    </source>
</evidence>
<name>A0A841NHQ4_9FLAO</name>
<dbReference type="SUPFAM" id="SSF53756">
    <property type="entry name" value="UDP-Glycosyltransferase/glycogen phosphorylase"/>
    <property type="match status" value="1"/>
</dbReference>
<dbReference type="InterPro" id="IPR028098">
    <property type="entry name" value="Glyco_trans_4-like_N"/>
</dbReference>
<reference evidence="3 4" key="1">
    <citation type="submission" date="2020-08" db="EMBL/GenBank/DDBJ databases">
        <title>Functional genomics of gut bacteria from endangered species of beetles.</title>
        <authorList>
            <person name="Carlos-Shanley C."/>
        </authorList>
    </citation>
    <scope>NUCLEOTIDE SEQUENCE [LARGE SCALE GENOMIC DNA]</scope>
    <source>
        <strain evidence="3 4">S00136</strain>
    </source>
</reference>
<evidence type="ECO:0000259" key="2">
    <source>
        <dbReference type="Pfam" id="PF13477"/>
    </source>
</evidence>
<organism evidence="3 4">
    <name type="scientific">Chryseobacterium shigense</name>
    <dbReference type="NCBI Taxonomy" id="297244"/>
    <lineage>
        <taxon>Bacteria</taxon>
        <taxon>Pseudomonadati</taxon>
        <taxon>Bacteroidota</taxon>
        <taxon>Flavobacteriia</taxon>
        <taxon>Flavobacteriales</taxon>
        <taxon>Weeksellaceae</taxon>
        <taxon>Chryseobacterium group</taxon>
        <taxon>Chryseobacterium</taxon>
    </lineage>
</organism>
<comment type="caution">
    <text evidence="3">The sequence shown here is derived from an EMBL/GenBank/DDBJ whole genome shotgun (WGS) entry which is preliminary data.</text>
</comment>
<keyword evidence="4" id="KW-1185">Reference proteome</keyword>